<protein>
    <submittedName>
        <fullName evidence="1">Uncharacterized protein</fullName>
    </submittedName>
</protein>
<evidence type="ECO:0000313" key="1">
    <source>
        <dbReference type="EMBL" id="MDQ0304215.1"/>
    </source>
</evidence>
<comment type="caution">
    <text evidence="1">The sequence shown here is derived from an EMBL/GenBank/DDBJ whole genome shotgun (WGS) entry which is preliminary data.</text>
</comment>
<sequence length="33" mass="3619">MAALTFIGARVVALLIARGLTSWFDPKRKGETE</sequence>
<gene>
    <name evidence="1" type="ORF">J2S75_003251</name>
</gene>
<proteinExistence type="predicted"/>
<dbReference type="Proteomes" id="UP001224682">
    <property type="component" value="Unassembled WGS sequence"/>
</dbReference>
<name>A0ABU0BEG8_9HYPH</name>
<organism evidence="1 2">
    <name type="scientific">Ancylobacter polymorphus</name>
    <dbReference type="NCBI Taxonomy" id="223390"/>
    <lineage>
        <taxon>Bacteria</taxon>
        <taxon>Pseudomonadati</taxon>
        <taxon>Pseudomonadota</taxon>
        <taxon>Alphaproteobacteria</taxon>
        <taxon>Hyphomicrobiales</taxon>
        <taxon>Xanthobacteraceae</taxon>
        <taxon>Ancylobacter</taxon>
    </lineage>
</organism>
<accession>A0ABU0BEG8</accession>
<reference evidence="1 2" key="1">
    <citation type="submission" date="2023-07" db="EMBL/GenBank/DDBJ databases">
        <title>Genomic Encyclopedia of Type Strains, Phase IV (KMG-IV): sequencing the most valuable type-strain genomes for metagenomic binning, comparative biology and taxonomic classification.</title>
        <authorList>
            <person name="Goeker M."/>
        </authorList>
    </citation>
    <scope>NUCLEOTIDE SEQUENCE [LARGE SCALE GENOMIC DNA]</scope>
    <source>
        <strain evidence="1 2">DSM 2457</strain>
    </source>
</reference>
<dbReference type="EMBL" id="JAUSUI010000006">
    <property type="protein sequence ID" value="MDQ0304215.1"/>
    <property type="molecule type" value="Genomic_DNA"/>
</dbReference>
<keyword evidence="2" id="KW-1185">Reference proteome</keyword>
<evidence type="ECO:0000313" key="2">
    <source>
        <dbReference type="Proteomes" id="UP001224682"/>
    </source>
</evidence>